<evidence type="ECO:0000313" key="6">
    <source>
        <dbReference type="Proteomes" id="UP000464495"/>
    </source>
</evidence>
<keyword evidence="2" id="KW-0288">FMN</keyword>
<dbReference type="InterPro" id="IPR035965">
    <property type="entry name" value="PAS-like_dom_sf"/>
</dbReference>
<gene>
    <name evidence="5" type="ORF">GO499_08660</name>
</gene>
<dbReference type="EMBL" id="CP046620">
    <property type="protein sequence ID" value="QHQ35264.1"/>
    <property type="molecule type" value="Genomic_DNA"/>
</dbReference>
<evidence type="ECO:0000256" key="1">
    <source>
        <dbReference type="ARBA" id="ARBA00022630"/>
    </source>
</evidence>
<dbReference type="NCBIfam" id="TIGR00229">
    <property type="entry name" value="sensory_box"/>
    <property type="match status" value="1"/>
</dbReference>
<dbReference type="AlphaFoldDB" id="A0A6P1SX67"/>
<dbReference type="KEGG" id="amaq:GO499_08660"/>
<keyword evidence="3" id="KW-0157">Chromophore</keyword>
<dbReference type="CDD" id="cd00130">
    <property type="entry name" value="PAS"/>
    <property type="match status" value="1"/>
</dbReference>
<dbReference type="PANTHER" id="PTHR47429">
    <property type="entry name" value="PROTEIN TWIN LOV 1"/>
    <property type="match status" value="1"/>
</dbReference>
<evidence type="ECO:0000259" key="4">
    <source>
        <dbReference type="PROSITE" id="PS50112"/>
    </source>
</evidence>
<dbReference type="InterPro" id="IPR000014">
    <property type="entry name" value="PAS"/>
</dbReference>
<dbReference type="Proteomes" id="UP000464495">
    <property type="component" value="Chromosome"/>
</dbReference>
<sequence length="187" mass="21162">MLSPTSIPLKTPQIPEAVSKILEEASISLCISDARGQDMPLVQVNEPFVSLTGYSYEEVIGHNCRFLQGQVRQEKVAVNVGRKLEQHGEIQTVIRNQRKSGATFDNFLFIFPLLGGDDRPVHFLGSQFEIPDENQSFAFMEHVKELQKVINNLNAVRKERRERLIEQKLLIQTSASTLVKVRLASFV</sequence>
<keyword evidence="6" id="KW-1185">Reference proteome</keyword>
<evidence type="ECO:0000256" key="2">
    <source>
        <dbReference type="ARBA" id="ARBA00022643"/>
    </source>
</evidence>
<proteinExistence type="predicted"/>
<dbReference type="SUPFAM" id="SSF55785">
    <property type="entry name" value="PYP-like sensor domain (PAS domain)"/>
    <property type="match status" value="1"/>
</dbReference>
<name>A0A6P1SX67_9RHOB</name>
<reference evidence="5 6" key="1">
    <citation type="submission" date="2019-12" db="EMBL/GenBank/DDBJ databases">
        <title>Complete genome sequence of Algicella marina strain 9Alg 56(T) isolated from the red alga Tichocarpus crinitus.</title>
        <authorList>
            <person name="Kim S.-G."/>
            <person name="Nedashkovskaya O.I."/>
        </authorList>
    </citation>
    <scope>NUCLEOTIDE SEQUENCE [LARGE SCALE GENOMIC DNA]</scope>
    <source>
        <strain evidence="5 6">9Alg 56</strain>
    </source>
</reference>
<keyword evidence="1" id="KW-0285">Flavoprotein</keyword>
<dbReference type="Pfam" id="PF13426">
    <property type="entry name" value="PAS_9"/>
    <property type="match status" value="1"/>
</dbReference>
<feature type="domain" description="PAS" evidence="4">
    <location>
        <begin position="14"/>
        <end position="63"/>
    </location>
</feature>
<organism evidence="5 6">
    <name type="scientific">Algicella marina</name>
    <dbReference type="NCBI Taxonomy" id="2683284"/>
    <lineage>
        <taxon>Bacteria</taxon>
        <taxon>Pseudomonadati</taxon>
        <taxon>Pseudomonadota</taxon>
        <taxon>Alphaproteobacteria</taxon>
        <taxon>Rhodobacterales</taxon>
        <taxon>Paracoccaceae</taxon>
        <taxon>Algicella</taxon>
    </lineage>
</organism>
<dbReference type="PANTHER" id="PTHR47429:SF2">
    <property type="entry name" value="PROTEIN TWIN LOV 1"/>
    <property type="match status" value="1"/>
</dbReference>
<dbReference type="Gene3D" id="3.30.450.20">
    <property type="entry name" value="PAS domain"/>
    <property type="match status" value="1"/>
</dbReference>
<evidence type="ECO:0000256" key="3">
    <source>
        <dbReference type="ARBA" id="ARBA00022991"/>
    </source>
</evidence>
<accession>A0A6P1SX67</accession>
<dbReference type="PROSITE" id="PS50112">
    <property type="entry name" value="PAS"/>
    <property type="match status" value="1"/>
</dbReference>
<protein>
    <submittedName>
        <fullName evidence="5">PAS domain-containing protein</fullName>
    </submittedName>
</protein>
<evidence type="ECO:0000313" key="5">
    <source>
        <dbReference type="EMBL" id="QHQ35264.1"/>
    </source>
</evidence>